<dbReference type="PANTHER" id="PTHR46388">
    <property type="entry name" value="NHL REPEAT-CONTAINING PROTEIN 2"/>
    <property type="match status" value="1"/>
</dbReference>
<sequence length="1111" mass="116487">IAGNGTQGYNGDYMLATSASLYYPSDVAVGPSGEVVIADTNNNRLRIVFTNGTIITLAGNGLQAFSGDGGLANAASLAGPTGIIFVKDGILIADAFNAKVRKLQTKCFGVLKNACNGHGYCVATDTCVCDSGYTFGPTCLSSTPTIYTLAGGNGEFVDPQKLGVLSTGEVIVSDANGNAIKKIHLDGKVTTIAGNGVAGFSGDNGPASQALLNRPYGIVISPSDEIFIADSRNHRIRKIDVNGTISTVVGNGVSGFSGDEGLATSCSLNTPMDVALSSSGELYIADMYNYRIRKVYLNGTINTVIGSGASGYIGDGGLAINAALALIYGVTVTSNGEVYISDSFNFKVRKVDTNGIITTVAGNGVQGYNADNILATSASLYYPSDVAVLPTGEMLIADANNYRVRIVFPNNTITTLAGTGVQGFSGDYGLSTLAQISAPTGLILTNQGIIFADAFNARVRVLTDGNGLKCFGKFARDPKVCSGHGICATKDSCQCLPGWSGPSCDQASCVAPEMGITVPCSGQGTCVNNTCACLPNVYGPLCFINTRIEAPSYVAPVYGYQAAANVQVSPFINQTYSINYNWYQTSGPVISNLASIATNGLNSPTLLLPFRFNNLALVNGLVAGNTYGFSLNTTVVFSSATVTIKNDVSVLVQLDPTLTFTLQDAKTNQSITSGTAGQTIFKITITSNSNPYSDTDIQYGFGYYDLTGIIILTPLSPAPATFTLPYLSGGSADLYVGTFGSKTMSVQKLTTISLSSPINNLPTDQALNVIQNIISPNSSVSDILSASSLLNTLSTTNATEIAKKSAMRTSIIQSISNMVGTMEINTAFKTLSSATQVPSELSPSTSNLVMDTLVSTTQAGQFNRNYLPSLVGVASNTILSSSSNKTGVLIHSAAKALIPSLASSEVISSTSTNLDVAYFQSPNSKVNIGGQNSMELIQRQRFNLGCYFINDLDERGKCLFGGFFTYPQTQKSSRAVISGNYRIVSKIVDFNAYYANGSLATNFTMGGTIRLGFLFSSSSGYVPICATFDPISNTFNTNAKITTTVVNSTFVYCDTNNAKGNALLLQQATPSSPQKSARTSGRVSIATSRFQLNYYAIATTTALLLMSIILL</sequence>
<accession>A0AA88KHK9</accession>
<dbReference type="InterPro" id="IPR000742">
    <property type="entry name" value="EGF"/>
</dbReference>
<gene>
    <name evidence="6" type="ORF">C9374_008560</name>
</gene>
<dbReference type="Proteomes" id="UP000816034">
    <property type="component" value="Unassembled WGS sequence"/>
</dbReference>
<keyword evidence="3" id="KW-0245">EGF-like domain</keyword>
<evidence type="ECO:0000256" key="4">
    <source>
        <dbReference type="PROSITE-ProRule" id="PRU00504"/>
    </source>
</evidence>
<dbReference type="PROSITE" id="PS01186">
    <property type="entry name" value="EGF_2"/>
    <property type="match status" value="2"/>
</dbReference>
<feature type="repeat" description="NHL" evidence="4">
    <location>
        <begin position="21"/>
        <end position="52"/>
    </location>
</feature>
<keyword evidence="2 3" id="KW-1015">Disulfide bond</keyword>
<dbReference type="Pfam" id="PF07974">
    <property type="entry name" value="EGF_2"/>
    <property type="match status" value="1"/>
</dbReference>
<evidence type="ECO:0000256" key="1">
    <source>
        <dbReference type="ARBA" id="ARBA00022737"/>
    </source>
</evidence>
<evidence type="ECO:0000259" key="5">
    <source>
        <dbReference type="PROSITE" id="PS50026"/>
    </source>
</evidence>
<comment type="caution">
    <text evidence="6">The sequence shown here is derived from an EMBL/GenBank/DDBJ whole genome shotgun (WGS) entry which is preliminary data.</text>
</comment>
<feature type="domain" description="EGF-like" evidence="5">
    <location>
        <begin position="466"/>
        <end position="505"/>
    </location>
</feature>
<evidence type="ECO:0000313" key="7">
    <source>
        <dbReference type="Proteomes" id="UP000816034"/>
    </source>
</evidence>
<dbReference type="SUPFAM" id="SSF101898">
    <property type="entry name" value="NHL repeat"/>
    <property type="match status" value="1"/>
</dbReference>
<feature type="repeat" description="NHL" evidence="4">
    <location>
        <begin position="151"/>
        <end position="186"/>
    </location>
</feature>
<proteinExistence type="predicted"/>
<dbReference type="PROSITE" id="PS51125">
    <property type="entry name" value="NHL"/>
    <property type="match status" value="2"/>
</dbReference>
<evidence type="ECO:0000256" key="2">
    <source>
        <dbReference type="ARBA" id="ARBA00023157"/>
    </source>
</evidence>
<dbReference type="InterPro" id="IPR001258">
    <property type="entry name" value="NHL_repeat"/>
</dbReference>
<dbReference type="RefSeq" id="XP_044545200.1">
    <property type="nucleotide sequence ID" value="XM_044698650.1"/>
</dbReference>
<dbReference type="Gene3D" id="2.10.25.10">
    <property type="entry name" value="Laminin"/>
    <property type="match status" value="3"/>
</dbReference>
<dbReference type="Gene3D" id="2.120.10.30">
    <property type="entry name" value="TolB, C-terminal domain"/>
    <property type="match status" value="3"/>
</dbReference>
<dbReference type="InterPro" id="IPR011042">
    <property type="entry name" value="6-blade_b-propeller_TolB-like"/>
</dbReference>
<dbReference type="InterPro" id="IPR056822">
    <property type="entry name" value="TEN_NHL"/>
</dbReference>
<keyword evidence="1" id="KW-0677">Repeat</keyword>
<dbReference type="GeneID" id="68101014"/>
<name>A0AA88KHK9_NAELO</name>
<dbReference type="PANTHER" id="PTHR46388:SF2">
    <property type="entry name" value="NHL REPEAT-CONTAINING PROTEIN 2"/>
    <property type="match status" value="1"/>
</dbReference>
<keyword evidence="7" id="KW-1185">Reference proteome</keyword>
<dbReference type="EMBL" id="PYSW02000035">
    <property type="protein sequence ID" value="KAG2377938.1"/>
    <property type="molecule type" value="Genomic_DNA"/>
</dbReference>
<dbReference type="PROSITE" id="PS50026">
    <property type="entry name" value="EGF_3"/>
    <property type="match status" value="1"/>
</dbReference>
<feature type="non-terminal residue" evidence="6">
    <location>
        <position position="1"/>
    </location>
</feature>
<dbReference type="SMART" id="SM00181">
    <property type="entry name" value="EGF"/>
    <property type="match status" value="3"/>
</dbReference>
<dbReference type="PROSITE" id="PS00022">
    <property type="entry name" value="EGF_1"/>
    <property type="match status" value="1"/>
</dbReference>
<protein>
    <recommendedName>
        <fullName evidence="5">EGF-like domain-containing protein</fullName>
    </recommendedName>
</protein>
<dbReference type="SUPFAM" id="SSF63829">
    <property type="entry name" value="Calcium-dependent phosphotriesterase"/>
    <property type="match status" value="1"/>
</dbReference>
<dbReference type="Pfam" id="PF23106">
    <property type="entry name" value="EGF_Teneurin"/>
    <property type="match status" value="1"/>
</dbReference>
<dbReference type="Pfam" id="PF25021">
    <property type="entry name" value="TEN_NHL"/>
    <property type="match status" value="1"/>
</dbReference>
<dbReference type="Pfam" id="PF01436">
    <property type="entry name" value="NHL"/>
    <property type="match status" value="2"/>
</dbReference>
<reference evidence="6 7" key="1">
    <citation type="journal article" date="2018" name="BMC Genomics">
        <title>The genome of Naegleria lovaniensis, the basis for a comparative approach to unravel pathogenicity factors of the human pathogenic amoeba N. fowleri.</title>
        <authorList>
            <person name="Liechti N."/>
            <person name="Schurch N."/>
            <person name="Bruggmann R."/>
            <person name="Wittwer M."/>
        </authorList>
    </citation>
    <scope>NUCLEOTIDE SEQUENCE [LARGE SCALE GENOMIC DNA]</scope>
    <source>
        <strain evidence="6 7">ATCC 30569</strain>
    </source>
</reference>
<dbReference type="InterPro" id="IPR013111">
    <property type="entry name" value="EGF_extracell"/>
</dbReference>
<organism evidence="6 7">
    <name type="scientific">Naegleria lovaniensis</name>
    <name type="common">Amoeba</name>
    <dbReference type="NCBI Taxonomy" id="51637"/>
    <lineage>
        <taxon>Eukaryota</taxon>
        <taxon>Discoba</taxon>
        <taxon>Heterolobosea</taxon>
        <taxon>Tetramitia</taxon>
        <taxon>Eutetramitia</taxon>
        <taxon>Vahlkampfiidae</taxon>
        <taxon>Naegleria</taxon>
    </lineage>
</organism>
<dbReference type="AlphaFoldDB" id="A0AA88KHK9"/>
<comment type="caution">
    <text evidence="3">Lacks conserved residue(s) required for the propagation of feature annotation.</text>
</comment>
<evidence type="ECO:0000313" key="6">
    <source>
        <dbReference type="EMBL" id="KAG2377938.1"/>
    </source>
</evidence>
<feature type="disulfide bond" evidence="3">
    <location>
        <begin position="495"/>
        <end position="504"/>
    </location>
</feature>
<evidence type="ECO:0000256" key="3">
    <source>
        <dbReference type="PROSITE-ProRule" id="PRU00076"/>
    </source>
</evidence>